<dbReference type="Pfam" id="PF08100">
    <property type="entry name" value="Dimerisation"/>
    <property type="match status" value="1"/>
</dbReference>
<dbReference type="PANTHER" id="PTHR43712:SF2">
    <property type="entry name" value="O-METHYLTRANSFERASE CICE"/>
    <property type="match status" value="1"/>
</dbReference>
<evidence type="ECO:0000259" key="4">
    <source>
        <dbReference type="Pfam" id="PF00891"/>
    </source>
</evidence>
<evidence type="ECO:0000256" key="2">
    <source>
        <dbReference type="ARBA" id="ARBA00022679"/>
    </source>
</evidence>
<keyword evidence="2" id="KW-0808">Transferase</keyword>
<reference evidence="6 7" key="1">
    <citation type="submission" date="2020-03" db="EMBL/GenBank/DDBJ databases">
        <title>WGS of actinomycetes isolated from Thailand.</title>
        <authorList>
            <person name="Thawai C."/>
        </authorList>
    </citation>
    <scope>NUCLEOTIDE SEQUENCE [LARGE SCALE GENOMIC DNA]</scope>
    <source>
        <strain evidence="6 7">PRB2-1</strain>
    </source>
</reference>
<evidence type="ECO:0000256" key="1">
    <source>
        <dbReference type="ARBA" id="ARBA00022603"/>
    </source>
</evidence>
<gene>
    <name evidence="6" type="ORF">HCN08_28600</name>
</gene>
<keyword evidence="1" id="KW-0489">Methyltransferase</keyword>
<dbReference type="InterPro" id="IPR036390">
    <property type="entry name" value="WH_DNA-bd_sf"/>
</dbReference>
<dbReference type="SUPFAM" id="SSF53335">
    <property type="entry name" value="S-adenosyl-L-methionine-dependent methyltransferases"/>
    <property type="match status" value="1"/>
</dbReference>
<dbReference type="Gene3D" id="1.10.10.10">
    <property type="entry name" value="Winged helix-like DNA-binding domain superfamily/Winged helix DNA-binding domain"/>
    <property type="match status" value="1"/>
</dbReference>
<protein>
    <recommendedName>
        <fullName evidence="8">Methyltransferase</fullName>
    </recommendedName>
</protein>
<dbReference type="InterPro" id="IPR016461">
    <property type="entry name" value="COMT-like"/>
</dbReference>
<accession>A0ABX1A136</accession>
<evidence type="ECO:0000313" key="6">
    <source>
        <dbReference type="EMBL" id="NJP47333.1"/>
    </source>
</evidence>
<evidence type="ECO:0000259" key="5">
    <source>
        <dbReference type="Pfam" id="PF08100"/>
    </source>
</evidence>
<dbReference type="CDD" id="cd02440">
    <property type="entry name" value="AdoMet_MTases"/>
    <property type="match status" value="1"/>
</dbReference>
<dbReference type="EMBL" id="JAATEJ010000029">
    <property type="protein sequence ID" value="NJP47333.1"/>
    <property type="molecule type" value="Genomic_DNA"/>
</dbReference>
<dbReference type="Pfam" id="PF00891">
    <property type="entry name" value="Methyltransf_2"/>
    <property type="match status" value="1"/>
</dbReference>
<organism evidence="6 7">
    <name type="scientific">Actinacidiphila epipremni</name>
    <dbReference type="NCBI Taxonomy" id="2053013"/>
    <lineage>
        <taxon>Bacteria</taxon>
        <taxon>Bacillati</taxon>
        <taxon>Actinomycetota</taxon>
        <taxon>Actinomycetes</taxon>
        <taxon>Kitasatosporales</taxon>
        <taxon>Streptomycetaceae</taxon>
        <taxon>Actinacidiphila</taxon>
    </lineage>
</organism>
<dbReference type="InterPro" id="IPR001077">
    <property type="entry name" value="COMT_C"/>
</dbReference>
<proteinExistence type="predicted"/>
<feature type="domain" description="O-methyltransferase C-terminal" evidence="4">
    <location>
        <begin position="144"/>
        <end position="330"/>
    </location>
</feature>
<comment type="caution">
    <text evidence="6">The sequence shown here is derived from an EMBL/GenBank/DDBJ whole genome shotgun (WGS) entry which is preliminary data.</text>
</comment>
<evidence type="ECO:0000256" key="3">
    <source>
        <dbReference type="ARBA" id="ARBA00022691"/>
    </source>
</evidence>
<dbReference type="SUPFAM" id="SSF46785">
    <property type="entry name" value="Winged helix' DNA-binding domain"/>
    <property type="match status" value="1"/>
</dbReference>
<sequence>MTADGIAAAGREFPGGGGLDDPFDVMMLGWSFMRSRVVSAALELGLFTRLGEQALTEPEIRARLELHPRACREFLDALAAFGLLVRDGDRYRNSPAAVRYLLPDVPGYVGGFLGTTTELLGQDQAPLTGLLRSGNARGQNQGGEVPFTRIFADPVRLEFFLGAMDSFSTAIGAELVKALDWAQFSTFSDIGGGRGNLAALLAGAYPHLSGTVLDRPGFDPLFDRLVEDRGVAGRLRYVGGDFFTDELPPADVLILGGVLHDWPGERRTLLLSKAAAAVSPGGALVVYDTMLDDDRSRTDSLVLSLIMMMQSAQATGFTPRQCAGWLTDAGLEVTATLRVPAHNTALIARKPG</sequence>
<name>A0ABX1A136_9ACTN</name>
<dbReference type="RefSeq" id="WP_167986176.1">
    <property type="nucleotide sequence ID" value="NZ_JAATEJ010000029.1"/>
</dbReference>
<dbReference type="InterPro" id="IPR012967">
    <property type="entry name" value="COMT_dimerisation"/>
</dbReference>
<dbReference type="Gene3D" id="3.40.50.150">
    <property type="entry name" value="Vaccinia Virus protein VP39"/>
    <property type="match status" value="1"/>
</dbReference>
<keyword evidence="7" id="KW-1185">Reference proteome</keyword>
<dbReference type="InterPro" id="IPR029063">
    <property type="entry name" value="SAM-dependent_MTases_sf"/>
</dbReference>
<dbReference type="PIRSF" id="PIRSF005739">
    <property type="entry name" value="O-mtase"/>
    <property type="match status" value="1"/>
</dbReference>
<dbReference type="PANTHER" id="PTHR43712">
    <property type="entry name" value="PUTATIVE (AFU_ORTHOLOGUE AFUA_4G14580)-RELATED"/>
    <property type="match status" value="1"/>
</dbReference>
<dbReference type="PROSITE" id="PS51683">
    <property type="entry name" value="SAM_OMT_II"/>
    <property type="match status" value="1"/>
</dbReference>
<dbReference type="Proteomes" id="UP000734511">
    <property type="component" value="Unassembled WGS sequence"/>
</dbReference>
<evidence type="ECO:0000313" key="7">
    <source>
        <dbReference type="Proteomes" id="UP000734511"/>
    </source>
</evidence>
<dbReference type="InterPro" id="IPR036388">
    <property type="entry name" value="WH-like_DNA-bd_sf"/>
</dbReference>
<feature type="domain" description="O-methyltransferase dimerisation" evidence="5">
    <location>
        <begin position="31"/>
        <end position="101"/>
    </location>
</feature>
<keyword evidence="3" id="KW-0949">S-adenosyl-L-methionine</keyword>
<evidence type="ECO:0008006" key="8">
    <source>
        <dbReference type="Google" id="ProtNLM"/>
    </source>
</evidence>